<keyword evidence="4" id="KW-1185">Reference proteome</keyword>
<dbReference type="RefSeq" id="WP_145952366.1">
    <property type="nucleotide sequence ID" value="NZ_CP019082.1"/>
</dbReference>
<proteinExistence type="predicted"/>
<evidence type="ECO:0000256" key="1">
    <source>
        <dbReference type="SAM" id="MobiDB-lite"/>
    </source>
</evidence>
<reference evidence="4" key="1">
    <citation type="submission" date="2016-12" db="EMBL/GenBank/DDBJ databases">
        <title>Comparative genomics of four Isosphaeraceae planctomycetes: a common pool of plasmids and glycoside hydrolase genes.</title>
        <authorList>
            <person name="Ivanova A."/>
        </authorList>
    </citation>
    <scope>NUCLEOTIDE SEQUENCE [LARGE SCALE GENOMIC DNA]</scope>
    <source>
        <strain evidence="4">PX4</strain>
    </source>
</reference>
<evidence type="ECO:0000313" key="4">
    <source>
        <dbReference type="Proteomes" id="UP000186309"/>
    </source>
</evidence>
<dbReference type="KEGG" id="pbor:BSF38_05640"/>
<protein>
    <submittedName>
        <fullName evidence="3">Uncharacterized protein</fullName>
    </submittedName>
</protein>
<dbReference type="EMBL" id="CP019082">
    <property type="protein sequence ID" value="APW64051.1"/>
    <property type="molecule type" value="Genomic_DNA"/>
</dbReference>
<evidence type="ECO:0000256" key="2">
    <source>
        <dbReference type="SAM" id="SignalP"/>
    </source>
</evidence>
<feature type="region of interest" description="Disordered" evidence="1">
    <location>
        <begin position="27"/>
        <end position="59"/>
    </location>
</feature>
<evidence type="ECO:0000313" key="3">
    <source>
        <dbReference type="EMBL" id="APW64051.1"/>
    </source>
</evidence>
<accession>A0A1U7CYQ5</accession>
<organism evidence="3 4">
    <name type="scientific">Paludisphaera borealis</name>
    <dbReference type="NCBI Taxonomy" id="1387353"/>
    <lineage>
        <taxon>Bacteria</taxon>
        <taxon>Pseudomonadati</taxon>
        <taxon>Planctomycetota</taxon>
        <taxon>Planctomycetia</taxon>
        <taxon>Isosphaerales</taxon>
        <taxon>Isosphaeraceae</taxon>
        <taxon>Paludisphaera</taxon>
    </lineage>
</organism>
<keyword evidence="2" id="KW-0732">Signal</keyword>
<dbReference type="Proteomes" id="UP000186309">
    <property type="component" value="Chromosome"/>
</dbReference>
<feature type="chain" id="PRO_5010519817" evidence="2">
    <location>
        <begin position="23"/>
        <end position="181"/>
    </location>
</feature>
<feature type="signal peptide" evidence="2">
    <location>
        <begin position="1"/>
        <end position="22"/>
    </location>
</feature>
<name>A0A1U7CYQ5_9BACT</name>
<sequence>MRMRILSAAACLSLVLLGAGLAQQVGPGPVTKTEDRPNADPPSSDAAPKPTPDNASQVASLRSQLVRLRAEVELLELEHEADVDRFKALATDLHASNDHEKAESVASSLIPEFEKKVNGKIEPSMLKELESERLVDSTTARVLREEYDKTKKEFLRTTAELNEKKLQLIDLEKRFRAVAGD</sequence>
<dbReference type="AlphaFoldDB" id="A0A1U7CYQ5"/>
<gene>
    <name evidence="3" type="ORF">BSF38_05640</name>
</gene>